<feature type="region of interest" description="Disordered" evidence="7">
    <location>
        <begin position="869"/>
        <end position="937"/>
    </location>
</feature>
<accession>A0A9K3M5I2</accession>
<name>A0A9K3M5I2_9STRA</name>
<dbReference type="InterPro" id="IPR007527">
    <property type="entry name" value="Znf_SWIM"/>
</dbReference>
<protein>
    <submittedName>
        <fullName evidence="9">MULE transposase domain containing protein</fullName>
    </submittedName>
</protein>
<dbReference type="OrthoDB" id="128916at2759"/>
<dbReference type="InterPro" id="IPR003653">
    <property type="entry name" value="Peptidase_C48_C"/>
</dbReference>
<dbReference type="AlphaFoldDB" id="A0A9K3M5I2"/>
<keyword evidence="5" id="KW-0862">Zinc</keyword>
<evidence type="ECO:0000256" key="5">
    <source>
        <dbReference type="ARBA" id="ARBA00022833"/>
    </source>
</evidence>
<gene>
    <name evidence="9" type="ORF">IV203_013412</name>
</gene>
<dbReference type="PANTHER" id="PTHR31973:SF187">
    <property type="entry name" value="MUTATOR TRANSPOSASE MUDRA PROTEIN"/>
    <property type="match status" value="1"/>
</dbReference>
<dbReference type="Pfam" id="PF02902">
    <property type="entry name" value="Peptidase_C48"/>
    <property type="match status" value="1"/>
</dbReference>
<dbReference type="PROSITE" id="PS50966">
    <property type="entry name" value="ZF_SWIM"/>
    <property type="match status" value="1"/>
</dbReference>
<comment type="caution">
    <text evidence="9">The sequence shown here is derived from an EMBL/GenBank/DDBJ whole genome shotgun (WGS) entry which is preliminary data.</text>
</comment>
<reference evidence="9" key="1">
    <citation type="journal article" date="2021" name="Sci. Rep.">
        <title>Diploid genomic architecture of Nitzschia inconspicua, an elite biomass production diatom.</title>
        <authorList>
            <person name="Oliver A."/>
            <person name="Podell S."/>
            <person name="Pinowska A."/>
            <person name="Traller J.C."/>
            <person name="Smith S.R."/>
            <person name="McClure R."/>
            <person name="Beliaev A."/>
            <person name="Bohutskyi P."/>
            <person name="Hill E.A."/>
            <person name="Rabines A."/>
            <person name="Zheng H."/>
            <person name="Allen L.Z."/>
            <person name="Kuo A."/>
            <person name="Grigoriev I.V."/>
            <person name="Allen A.E."/>
            <person name="Hazlebeck D."/>
            <person name="Allen E.E."/>
        </authorList>
    </citation>
    <scope>NUCLEOTIDE SEQUENCE</scope>
    <source>
        <strain evidence="9">Hildebrandi</strain>
    </source>
</reference>
<dbReference type="Proteomes" id="UP000693970">
    <property type="component" value="Unassembled WGS sequence"/>
</dbReference>
<evidence type="ECO:0000256" key="4">
    <source>
        <dbReference type="ARBA" id="ARBA00022801"/>
    </source>
</evidence>
<dbReference type="Pfam" id="PF04434">
    <property type="entry name" value="SWIM"/>
    <property type="match status" value="1"/>
</dbReference>
<evidence type="ECO:0000256" key="3">
    <source>
        <dbReference type="ARBA" id="ARBA00022771"/>
    </source>
</evidence>
<evidence type="ECO:0000256" key="7">
    <source>
        <dbReference type="SAM" id="MobiDB-lite"/>
    </source>
</evidence>
<evidence type="ECO:0000313" key="9">
    <source>
        <dbReference type="EMBL" id="KAG7374317.1"/>
    </source>
</evidence>
<evidence type="ECO:0000259" key="8">
    <source>
        <dbReference type="PROSITE" id="PS50966"/>
    </source>
</evidence>
<sequence>MPTMLFVDDPVRGNPLRPTADAIRALDGEEWLSTILIDNLLQTTLKGCVPDHVLIGSSDCYSYFSTYNDKLDKHDCADTVQTMRGGLQAYAKSEFRCISAACHQGHFFVVDVTFDSRHPAIFKQVNVYDSLSITSRRRATAVLGRLQRFLSGFCFHGLDHNLLLLEKQDYVVQQAVFRNCPKQNNSHDCGLFALDVIWHLLEGKEIHSSVFTQDHIGALREALYRGLSSNAEWATLENVSSFFPAFLPTVRNEPSPEQDGALVHDTGPEDEEPKEDEEVVAETHPENFTHDVEDEIFERKFSEPSQVFQTVEELMVVINDYQEASGNSLAIRRSRGSSRAFACISHANCSFRVAFGPKARQEGIILKRGNCNLRHSGAAVTAAKDGRCLKKRSKEVIKQLADDVALHKHAPPTANDVIKAGVHKKKTLLSYKQCYRGVNARNESKIISDSMSFQLVGPYVEGFAQRNPSSTAFMERGSDHRIQRVFVCPSFANDVLMCVRPVISIDGAHMRSEWKGTLYLATVKSAEDELYPVAFAITVDGEDFQGWLWFLQHLKASAPNLIAEHFRRECSYRLFTFMSDRCKGLNTALGNVFPANHNCFCAVHIRRNVESNHGKKFASTVTALSQTTSLPEKRALLTQLQQKSPGAYKYVTDIDANRWMDSAWLEDEKLPPRYGFRNSNISESANNMVGDARNGNWLDAIDGILIKMSLRITKSQSKYEGKDGVVGSILGLATERWEKCVGCRVYASGNDGETYSVYQKLGGELEEESLLKVRPVDCVCDCGKWQAIGVPCVHGMAYFRHQMKLRLEDVLDQAVDEYYKYRTQRELYRRNFVPVWRHLLEPDMMTLPPDGAARRMPGRPKTVRLRKNSRYAHEPEKSPTICSRCHQPGHNVRTSSHKSVFYTTSAPAGLKRRRPRSDRLFSNNPCRHRRNSQTRAASRTTIMATTIGDRFVPLRHSSGLMKLDFCRSTLNQGNDAATTTNHSSVDTYSMSSCESDGTVTIQKEFQRHLKSSMCNIPIQLLDRNARRKSVLNYQASITGNIDLRHSSHLPLTTATTWNAWKLSSIIMRTMNSDHDDNMSGNRIIRQLNQDAIRRQKISKTPIRVLDAPGLVNDFYLNLISWSEDDVLALGLGMRVYLYRYQSKETIQLVDSAATPSPLGTNWVTSVTTKCPENLTSWQLESSMEGFSCTIPSTCAEPTISKATTNRY</sequence>
<feature type="region of interest" description="Disordered" evidence="7">
    <location>
        <begin position="252"/>
        <end position="275"/>
    </location>
</feature>
<dbReference type="PANTHER" id="PTHR31973">
    <property type="entry name" value="POLYPROTEIN, PUTATIVE-RELATED"/>
    <property type="match status" value="1"/>
</dbReference>
<organism evidence="9 10">
    <name type="scientific">Nitzschia inconspicua</name>
    <dbReference type="NCBI Taxonomy" id="303405"/>
    <lineage>
        <taxon>Eukaryota</taxon>
        <taxon>Sar</taxon>
        <taxon>Stramenopiles</taxon>
        <taxon>Ochrophyta</taxon>
        <taxon>Bacillariophyta</taxon>
        <taxon>Bacillariophyceae</taxon>
        <taxon>Bacillariophycidae</taxon>
        <taxon>Bacillariales</taxon>
        <taxon>Bacillariaceae</taxon>
        <taxon>Nitzschia</taxon>
    </lineage>
</organism>
<dbReference type="GO" id="GO:0006508">
    <property type="term" value="P:proteolysis"/>
    <property type="evidence" value="ECO:0007669"/>
    <property type="project" value="UniProtKB-KW"/>
</dbReference>
<dbReference type="SMART" id="SM00575">
    <property type="entry name" value="ZnF_PMZ"/>
    <property type="match status" value="1"/>
</dbReference>
<feature type="compositionally biased region" description="Polar residues" evidence="7">
    <location>
        <begin position="892"/>
        <end position="906"/>
    </location>
</feature>
<evidence type="ECO:0000313" key="10">
    <source>
        <dbReference type="Proteomes" id="UP000693970"/>
    </source>
</evidence>
<dbReference type="InterPro" id="IPR018289">
    <property type="entry name" value="MULE_transposase_dom"/>
</dbReference>
<evidence type="ECO:0000256" key="6">
    <source>
        <dbReference type="PROSITE-ProRule" id="PRU00325"/>
    </source>
</evidence>
<evidence type="ECO:0000256" key="1">
    <source>
        <dbReference type="ARBA" id="ARBA00022670"/>
    </source>
</evidence>
<evidence type="ECO:0000256" key="2">
    <source>
        <dbReference type="ARBA" id="ARBA00022723"/>
    </source>
</evidence>
<reference evidence="9" key="2">
    <citation type="submission" date="2021-04" db="EMBL/GenBank/DDBJ databases">
        <authorList>
            <person name="Podell S."/>
        </authorList>
    </citation>
    <scope>NUCLEOTIDE SEQUENCE</scope>
    <source>
        <strain evidence="9">Hildebrandi</strain>
    </source>
</reference>
<keyword evidence="1" id="KW-0645">Protease</keyword>
<proteinExistence type="predicted"/>
<keyword evidence="10" id="KW-1185">Reference proteome</keyword>
<dbReference type="InterPro" id="IPR006564">
    <property type="entry name" value="Znf_PMZ"/>
</dbReference>
<dbReference type="Pfam" id="PF10551">
    <property type="entry name" value="MULE"/>
    <property type="match status" value="1"/>
</dbReference>
<dbReference type="GO" id="GO:0008234">
    <property type="term" value="F:cysteine-type peptidase activity"/>
    <property type="evidence" value="ECO:0007669"/>
    <property type="project" value="InterPro"/>
</dbReference>
<dbReference type="GO" id="GO:0008270">
    <property type="term" value="F:zinc ion binding"/>
    <property type="evidence" value="ECO:0007669"/>
    <property type="project" value="UniProtKB-KW"/>
</dbReference>
<keyword evidence="2" id="KW-0479">Metal-binding</keyword>
<feature type="domain" description="SWIM-type" evidence="8">
    <location>
        <begin position="755"/>
        <end position="803"/>
    </location>
</feature>
<keyword evidence="3 6" id="KW-0863">Zinc-finger</keyword>
<dbReference type="EMBL" id="JAGRRH010000001">
    <property type="protein sequence ID" value="KAG7374317.1"/>
    <property type="molecule type" value="Genomic_DNA"/>
</dbReference>
<keyword evidence="4" id="KW-0378">Hydrolase</keyword>